<organism evidence="2">
    <name type="scientific">Arion vulgaris</name>
    <dbReference type="NCBI Taxonomy" id="1028688"/>
    <lineage>
        <taxon>Eukaryota</taxon>
        <taxon>Metazoa</taxon>
        <taxon>Spiralia</taxon>
        <taxon>Lophotrochozoa</taxon>
        <taxon>Mollusca</taxon>
        <taxon>Gastropoda</taxon>
        <taxon>Heterobranchia</taxon>
        <taxon>Euthyneura</taxon>
        <taxon>Panpulmonata</taxon>
        <taxon>Eupulmonata</taxon>
        <taxon>Stylommatophora</taxon>
        <taxon>Helicina</taxon>
        <taxon>Arionoidea</taxon>
        <taxon>Arionidae</taxon>
        <taxon>Arion</taxon>
    </lineage>
</organism>
<evidence type="ECO:0000256" key="1">
    <source>
        <dbReference type="SAM" id="MobiDB-lite"/>
    </source>
</evidence>
<accession>A0A0B6Y3F4</accession>
<dbReference type="EMBL" id="HACG01003789">
    <property type="protein sequence ID" value="CEK50654.1"/>
    <property type="molecule type" value="Transcribed_RNA"/>
</dbReference>
<reference evidence="2" key="1">
    <citation type="submission" date="2014-12" db="EMBL/GenBank/DDBJ databases">
        <title>Insight into the proteome of Arion vulgaris.</title>
        <authorList>
            <person name="Aradska J."/>
            <person name="Bulat T."/>
            <person name="Smidak R."/>
            <person name="Sarate P."/>
            <person name="Gangsoo J."/>
            <person name="Sialana F."/>
            <person name="Bilban M."/>
            <person name="Lubec G."/>
        </authorList>
    </citation>
    <scope>NUCLEOTIDE SEQUENCE</scope>
    <source>
        <tissue evidence="2">Skin</tissue>
    </source>
</reference>
<feature type="compositionally biased region" description="Polar residues" evidence="1">
    <location>
        <begin position="1"/>
        <end position="34"/>
    </location>
</feature>
<evidence type="ECO:0000313" key="2">
    <source>
        <dbReference type="EMBL" id="CEK50654.1"/>
    </source>
</evidence>
<name>A0A0B6Y3F4_9EUPU</name>
<feature type="non-terminal residue" evidence="2">
    <location>
        <position position="89"/>
    </location>
</feature>
<dbReference type="AlphaFoldDB" id="A0A0B6Y3F4"/>
<sequence>MGCGSSSQTINVNPKNDNIQSSSQTNVNLQKGNLQNGNFQSNNYYNSNYGYENNLDLALIHTTSLPLDSENEDETPFDDDGFIDNEKYC</sequence>
<proteinExistence type="predicted"/>
<feature type="region of interest" description="Disordered" evidence="1">
    <location>
        <begin position="1"/>
        <end position="43"/>
    </location>
</feature>
<protein>
    <submittedName>
        <fullName evidence="2">Uncharacterized protein</fullName>
    </submittedName>
</protein>
<feature type="compositionally biased region" description="Acidic residues" evidence="1">
    <location>
        <begin position="69"/>
        <end position="83"/>
    </location>
</feature>
<gene>
    <name evidence="2" type="primary">ORF11352</name>
</gene>
<feature type="region of interest" description="Disordered" evidence="1">
    <location>
        <begin position="66"/>
        <end position="89"/>
    </location>
</feature>